<accession>A0A7S3X5Z4</accession>
<organism evidence="1">
    <name type="scientific">Strombidinopsis acuminata</name>
    <dbReference type="NCBI Taxonomy" id="141414"/>
    <lineage>
        <taxon>Eukaryota</taxon>
        <taxon>Sar</taxon>
        <taxon>Alveolata</taxon>
        <taxon>Ciliophora</taxon>
        <taxon>Intramacronucleata</taxon>
        <taxon>Spirotrichea</taxon>
        <taxon>Choreotrichia</taxon>
        <taxon>Choreotrichida</taxon>
        <taxon>Strombidinopsidae</taxon>
        <taxon>Strombidinopsis</taxon>
    </lineage>
</organism>
<sequence>MQSVLTRRVTSAALRVVPSGRHISFTAQPAEVSRSKVFAGALAGAAAAYLAGTALQGKPASADQGGVYLADLDRRVRELEVAQGAKTSSAFVFIKPHAVTDKVKQLVMERFKSEGIGIVSEGAIKAETIDKDMLIDTHYGAIAARAMKQKPSELVVQKGAQDAFQKAFGLSWDEALQQGLVYNLVDGAAKLGCSMDGLGDKYDTLKKGETLLKFGGGFYCGKVDGIYVINGFYARMRSQFTVPGESIYFYEVQWDPNRVSWADFRGKVLGGTDPKTADAESLRHAIFKNWKDLSLDSEPNTGNNGLHASASPFEALAERANWLGVSIEADYFGKALLSLGIPMGTIKAWCDDPAVLFQGKKQSLFDLLEDLDGRDCLKKSVDIVSGK</sequence>
<evidence type="ECO:0008006" key="2">
    <source>
        <dbReference type="Google" id="ProtNLM"/>
    </source>
</evidence>
<proteinExistence type="predicted"/>
<protein>
    <recommendedName>
        <fullName evidence="2">Nucleoside-diphosphate kinase</fullName>
    </recommendedName>
</protein>
<evidence type="ECO:0000313" key="1">
    <source>
        <dbReference type="EMBL" id="CAE0597691.1"/>
    </source>
</evidence>
<dbReference type="Gene3D" id="3.30.70.141">
    <property type="entry name" value="Nucleoside diphosphate kinase-like domain"/>
    <property type="match status" value="1"/>
</dbReference>
<name>A0A7S3X5Z4_9SPIT</name>
<dbReference type="SUPFAM" id="SSF54919">
    <property type="entry name" value="Nucleoside diphosphate kinase, NDK"/>
    <property type="match status" value="1"/>
</dbReference>
<dbReference type="EMBL" id="HBIQ01099979">
    <property type="protein sequence ID" value="CAE0597691.1"/>
    <property type="molecule type" value="Transcribed_RNA"/>
</dbReference>
<gene>
    <name evidence="1" type="ORF">SACU0126_LOCUS31821</name>
</gene>
<reference evidence="1" key="1">
    <citation type="submission" date="2021-01" db="EMBL/GenBank/DDBJ databases">
        <authorList>
            <person name="Corre E."/>
            <person name="Pelletier E."/>
            <person name="Niang G."/>
            <person name="Scheremetjew M."/>
            <person name="Finn R."/>
            <person name="Kale V."/>
            <person name="Holt S."/>
            <person name="Cochrane G."/>
            <person name="Meng A."/>
            <person name="Brown T."/>
            <person name="Cohen L."/>
        </authorList>
    </citation>
    <scope>NUCLEOTIDE SEQUENCE</scope>
    <source>
        <strain evidence="1">SPMC142</strain>
    </source>
</reference>
<dbReference type="InterPro" id="IPR036850">
    <property type="entry name" value="NDK-like_dom_sf"/>
</dbReference>
<dbReference type="AlphaFoldDB" id="A0A7S3X5Z4"/>